<evidence type="ECO:0000259" key="1">
    <source>
        <dbReference type="PROSITE" id="PS51819"/>
    </source>
</evidence>
<dbReference type="CDD" id="cd07263">
    <property type="entry name" value="VOC_like"/>
    <property type="match status" value="1"/>
</dbReference>
<dbReference type="InterPro" id="IPR029068">
    <property type="entry name" value="Glyas_Bleomycin-R_OHBP_Dase"/>
</dbReference>
<gene>
    <name evidence="2" type="ORF">JY651_09605</name>
</gene>
<sequence length="127" mass="14091">MKVALSSLLVDDQAKALKFYTEVLGFVKHVDIPIGEFRWLTVVSPEGSPDFQLVLEPNAHPAAKVYQKALFDDGIPATAFQSSDIHKEYEKLAQRGVVFRGKPTQQGPVTLVVFEDTCGNLIQLFQT</sequence>
<dbReference type="PANTHER" id="PTHR36437:SF2">
    <property type="entry name" value="GLYOXALASE_BLEOMYCIN RESISTANCE PROTEIN_DIOXYGENASE"/>
    <property type="match status" value="1"/>
</dbReference>
<dbReference type="PROSITE" id="PS51819">
    <property type="entry name" value="VOC"/>
    <property type="match status" value="1"/>
</dbReference>
<dbReference type="InterPro" id="IPR037523">
    <property type="entry name" value="VOC_core"/>
</dbReference>
<evidence type="ECO:0000313" key="3">
    <source>
        <dbReference type="Proteomes" id="UP000662747"/>
    </source>
</evidence>
<dbReference type="Pfam" id="PF00903">
    <property type="entry name" value="Glyoxalase"/>
    <property type="match status" value="1"/>
</dbReference>
<accession>A0ABX7P3Y9</accession>
<dbReference type="SUPFAM" id="SSF54593">
    <property type="entry name" value="Glyoxalase/Bleomycin resistance protein/Dihydroxybiphenyl dioxygenase"/>
    <property type="match status" value="1"/>
</dbReference>
<dbReference type="Gene3D" id="3.10.180.10">
    <property type="entry name" value="2,3-Dihydroxybiphenyl 1,2-Dioxygenase, domain 1"/>
    <property type="match status" value="1"/>
</dbReference>
<dbReference type="RefSeq" id="WP_206726718.1">
    <property type="nucleotide sequence ID" value="NZ_CP071090.1"/>
</dbReference>
<dbReference type="EMBL" id="CP071090">
    <property type="protein sequence ID" value="QSQ25161.1"/>
    <property type="molecule type" value="Genomic_DNA"/>
</dbReference>
<proteinExistence type="predicted"/>
<dbReference type="Proteomes" id="UP000662747">
    <property type="component" value="Chromosome"/>
</dbReference>
<name>A0ABX7P3Y9_9BACT</name>
<dbReference type="InterPro" id="IPR004360">
    <property type="entry name" value="Glyas_Fos-R_dOase_dom"/>
</dbReference>
<evidence type="ECO:0000313" key="2">
    <source>
        <dbReference type="EMBL" id="QSQ25161.1"/>
    </source>
</evidence>
<dbReference type="PANTHER" id="PTHR36437">
    <property type="entry name" value="GLYOXALASE/BLEOMYCIN RESISTANCE PROTEIN/DIOXYGENASE"/>
    <property type="match status" value="1"/>
</dbReference>
<protein>
    <submittedName>
        <fullName evidence="2">VOC family protein</fullName>
    </submittedName>
</protein>
<organism evidence="2 3">
    <name type="scientific">Pyxidicoccus parkwayensis</name>
    <dbReference type="NCBI Taxonomy" id="2813578"/>
    <lineage>
        <taxon>Bacteria</taxon>
        <taxon>Pseudomonadati</taxon>
        <taxon>Myxococcota</taxon>
        <taxon>Myxococcia</taxon>
        <taxon>Myxococcales</taxon>
        <taxon>Cystobacterineae</taxon>
        <taxon>Myxococcaceae</taxon>
        <taxon>Pyxidicoccus</taxon>
    </lineage>
</organism>
<feature type="domain" description="VOC" evidence="1">
    <location>
        <begin position="2"/>
        <end position="127"/>
    </location>
</feature>
<keyword evidence="3" id="KW-1185">Reference proteome</keyword>
<reference evidence="2 3" key="1">
    <citation type="submission" date="2021-02" db="EMBL/GenBank/DDBJ databases">
        <title>De Novo genome assembly of isolated myxobacteria.</title>
        <authorList>
            <person name="Stevens D.C."/>
        </authorList>
    </citation>
    <scope>NUCLEOTIDE SEQUENCE [LARGE SCALE GENOMIC DNA]</scope>
    <source>
        <strain evidence="3">SCPEA02</strain>
    </source>
</reference>